<comment type="caution">
    <text evidence="3">The sequence shown here is derived from an EMBL/GenBank/DDBJ whole genome shotgun (WGS) entry which is preliminary data.</text>
</comment>
<dbReference type="EMBL" id="QGGU01000004">
    <property type="protein sequence ID" value="PWK52860.1"/>
    <property type="molecule type" value="Genomic_DNA"/>
</dbReference>
<reference evidence="3 4" key="1">
    <citation type="submission" date="2018-05" db="EMBL/GenBank/DDBJ databases">
        <title>Genomic Encyclopedia of Type Strains, Phase IV (KMG-IV): sequencing the most valuable type-strain genomes for metagenomic binning, comparative biology and taxonomic classification.</title>
        <authorList>
            <person name="Goeker M."/>
        </authorList>
    </citation>
    <scope>NUCLEOTIDE SEQUENCE [LARGE SCALE GENOMIC DNA]</scope>
    <source>
        <strain evidence="3 4">DSM 25350</strain>
    </source>
</reference>
<dbReference type="RefSeq" id="WP_109762846.1">
    <property type="nucleotide sequence ID" value="NZ_QGGU01000004.1"/>
</dbReference>
<feature type="transmembrane region" description="Helical" evidence="2">
    <location>
        <begin position="65"/>
        <end position="89"/>
    </location>
</feature>
<keyword evidence="2" id="KW-0472">Membrane</keyword>
<dbReference type="AlphaFoldDB" id="A0A316FZ93"/>
<keyword evidence="2" id="KW-0812">Transmembrane</keyword>
<dbReference type="Proteomes" id="UP000245790">
    <property type="component" value="Unassembled WGS sequence"/>
</dbReference>
<organism evidence="3 4">
    <name type="scientific">Pleionea mediterranea</name>
    <dbReference type="NCBI Taxonomy" id="523701"/>
    <lineage>
        <taxon>Bacteria</taxon>
        <taxon>Pseudomonadati</taxon>
        <taxon>Pseudomonadota</taxon>
        <taxon>Gammaproteobacteria</taxon>
        <taxon>Oceanospirillales</taxon>
        <taxon>Pleioneaceae</taxon>
        <taxon>Pleionea</taxon>
    </lineage>
</organism>
<feature type="compositionally biased region" description="Polar residues" evidence="1">
    <location>
        <begin position="1"/>
        <end position="20"/>
    </location>
</feature>
<keyword evidence="2" id="KW-1133">Transmembrane helix</keyword>
<sequence>MISLDTNSIQEDPNDTNNEQELSDDVQELEIGKLKAEIDGLKAKNEDSRNDTKLKKKLAERTFRFMEGFVTLIFVYLTYYICYFTWYRMEVPKEVVIALITTSLAAVVGLVGFILKGLFGSK</sequence>
<evidence type="ECO:0000313" key="3">
    <source>
        <dbReference type="EMBL" id="PWK52860.1"/>
    </source>
</evidence>
<protein>
    <submittedName>
        <fullName evidence="3">Uncharacterized protein</fullName>
    </submittedName>
</protein>
<keyword evidence="4" id="KW-1185">Reference proteome</keyword>
<evidence type="ECO:0000313" key="4">
    <source>
        <dbReference type="Proteomes" id="UP000245790"/>
    </source>
</evidence>
<accession>A0A316FZ93</accession>
<evidence type="ECO:0000256" key="1">
    <source>
        <dbReference type="SAM" id="MobiDB-lite"/>
    </source>
</evidence>
<feature type="transmembrane region" description="Helical" evidence="2">
    <location>
        <begin position="95"/>
        <end position="119"/>
    </location>
</feature>
<evidence type="ECO:0000256" key="2">
    <source>
        <dbReference type="SAM" id="Phobius"/>
    </source>
</evidence>
<feature type="region of interest" description="Disordered" evidence="1">
    <location>
        <begin position="1"/>
        <end position="23"/>
    </location>
</feature>
<proteinExistence type="predicted"/>
<gene>
    <name evidence="3" type="ORF">C8D97_10478</name>
</gene>
<name>A0A316FZ93_9GAMM</name>